<evidence type="ECO:0000313" key="2">
    <source>
        <dbReference type="EMBL" id="KAG2574434.1"/>
    </source>
</evidence>
<gene>
    <name evidence="2" type="ORF">PVAP13_7KG298850</name>
</gene>
<protein>
    <submittedName>
        <fullName evidence="2">Uncharacterized protein</fullName>
    </submittedName>
</protein>
<dbReference type="Proteomes" id="UP000823388">
    <property type="component" value="Chromosome 7K"/>
</dbReference>
<proteinExistence type="predicted"/>
<comment type="caution">
    <text evidence="2">The sequence shown here is derived from an EMBL/GenBank/DDBJ whole genome shotgun (WGS) entry which is preliminary data.</text>
</comment>
<keyword evidence="3" id="KW-1185">Reference proteome</keyword>
<dbReference type="AlphaFoldDB" id="A0A8T0QPF9"/>
<sequence>MPSCRHLGIGREGDCAGICICLLAFEVGERRGEREEREEKISGSYMLWEDWLSSNPPKPTSPPFIFLTPVASSATWPAAPKPPCHAALRPPAVGALPLTSPTPRPCLGPSLAAGNNHPSRRPSTALPLTHTPPPTACRFLTFASNTNDHLCSCPCNLETPPMASATMRSYASLQSTVPRTIA</sequence>
<organism evidence="2 3">
    <name type="scientific">Panicum virgatum</name>
    <name type="common">Blackwell switchgrass</name>
    <dbReference type="NCBI Taxonomy" id="38727"/>
    <lineage>
        <taxon>Eukaryota</taxon>
        <taxon>Viridiplantae</taxon>
        <taxon>Streptophyta</taxon>
        <taxon>Embryophyta</taxon>
        <taxon>Tracheophyta</taxon>
        <taxon>Spermatophyta</taxon>
        <taxon>Magnoliopsida</taxon>
        <taxon>Liliopsida</taxon>
        <taxon>Poales</taxon>
        <taxon>Poaceae</taxon>
        <taxon>PACMAD clade</taxon>
        <taxon>Panicoideae</taxon>
        <taxon>Panicodae</taxon>
        <taxon>Paniceae</taxon>
        <taxon>Panicinae</taxon>
        <taxon>Panicum</taxon>
        <taxon>Panicum sect. Hiantes</taxon>
    </lineage>
</organism>
<dbReference type="EMBL" id="CM029049">
    <property type="protein sequence ID" value="KAG2574434.1"/>
    <property type="molecule type" value="Genomic_DNA"/>
</dbReference>
<accession>A0A8T0QPF9</accession>
<feature type="region of interest" description="Disordered" evidence="1">
    <location>
        <begin position="106"/>
        <end position="129"/>
    </location>
</feature>
<evidence type="ECO:0000256" key="1">
    <source>
        <dbReference type="SAM" id="MobiDB-lite"/>
    </source>
</evidence>
<name>A0A8T0QPF9_PANVG</name>
<reference evidence="2" key="1">
    <citation type="submission" date="2020-05" db="EMBL/GenBank/DDBJ databases">
        <title>WGS assembly of Panicum virgatum.</title>
        <authorList>
            <person name="Lovell J.T."/>
            <person name="Jenkins J."/>
            <person name="Shu S."/>
            <person name="Juenger T.E."/>
            <person name="Schmutz J."/>
        </authorList>
    </citation>
    <scope>NUCLEOTIDE SEQUENCE</scope>
    <source>
        <strain evidence="2">AP13</strain>
    </source>
</reference>
<evidence type="ECO:0000313" key="3">
    <source>
        <dbReference type="Proteomes" id="UP000823388"/>
    </source>
</evidence>